<organism evidence="6 7">
    <name type="scientific">Mangrovactinospora gilvigrisea</name>
    <dbReference type="NCBI Taxonomy" id="1428644"/>
    <lineage>
        <taxon>Bacteria</taxon>
        <taxon>Bacillati</taxon>
        <taxon>Actinomycetota</taxon>
        <taxon>Actinomycetes</taxon>
        <taxon>Kitasatosporales</taxon>
        <taxon>Streptomycetaceae</taxon>
        <taxon>Mangrovactinospora</taxon>
    </lineage>
</organism>
<protein>
    <recommendedName>
        <fullName evidence="5">HTH araC/xylS-type domain-containing protein</fullName>
    </recommendedName>
</protein>
<dbReference type="Pfam" id="PF12833">
    <property type="entry name" value="HTH_18"/>
    <property type="match status" value="1"/>
</dbReference>
<dbReference type="GO" id="GO:0003700">
    <property type="term" value="F:DNA-binding transcription factor activity"/>
    <property type="evidence" value="ECO:0007669"/>
    <property type="project" value="InterPro"/>
</dbReference>
<dbReference type="OrthoDB" id="3172070at2"/>
<dbReference type="AlphaFoldDB" id="A0A1J7C9Z4"/>
<sequence length="306" mass="32674">MPAAEHARHWPHPHAAGVDLLSARYVRHTFARHVHATYTVGAIVLGVEEFYYQGSQVRVGPGGLALVNPGTVHTGHAGIPEGWAYHALYPPVPLMREVAADLVPRGAGARPVPVPLLTSPDPYDPATARAVLLAHRAASEGDRLAADTLLRAALAQLLLRHGTFPTGADDPPRAGAEPRTVREAAALLDARLTDPPGLAELAELVGGGSPFTLLRAFRRVHGLPPHAWLVQRRVDRARALLDAGTPPADAAAACGFADQAHLTRHFRRTHGVAPGAYQRMRRRVSPAAPPPDRPARTAEGRGELRD</sequence>
<dbReference type="InterPro" id="IPR009057">
    <property type="entry name" value="Homeodomain-like_sf"/>
</dbReference>
<keyword evidence="7" id="KW-1185">Reference proteome</keyword>
<proteinExistence type="predicted"/>
<gene>
    <name evidence="6" type="ORF">BIV57_16215</name>
</gene>
<keyword evidence="3" id="KW-0804">Transcription</keyword>
<comment type="caution">
    <text evidence="6">The sequence shown here is derived from an EMBL/GenBank/DDBJ whole genome shotgun (WGS) entry which is preliminary data.</text>
</comment>
<evidence type="ECO:0000259" key="5">
    <source>
        <dbReference type="PROSITE" id="PS01124"/>
    </source>
</evidence>
<dbReference type="RefSeq" id="WP_071657592.1">
    <property type="nucleotide sequence ID" value="NZ_MLCF01000092.1"/>
</dbReference>
<evidence type="ECO:0000256" key="3">
    <source>
        <dbReference type="ARBA" id="ARBA00023163"/>
    </source>
</evidence>
<dbReference type="EMBL" id="MLCF01000092">
    <property type="protein sequence ID" value="OIV36466.1"/>
    <property type="molecule type" value="Genomic_DNA"/>
</dbReference>
<evidence type="ECO:0000256" key="4">
    <source>
        <dbReference type="SAM" id="MobiDB-lite"/>
    </source>
</evidence>
<dbReference type="GO" id="GO:0043565">
    <property type="term" value="F:sequence-specific DNA binding"/>
    <property type="evidence" value="ECO:0007669"/>
    <property type="project" value="InterPro"/>
</dbReference>
<dbReference type="Gene3D" id="1.10.10.60">
    <property type="entry name" value="Homeodomain-like"/>
    <property type="match status" value="2"/>
</dbReference>
<name>A0A1J7C9Z4_9ACTN</name>
<dbReference type="InterPro" id="IPR003313">
    <property type="entry name" value="AraC-bd"/>
</dbReference>
<evidence type="ECO:0000256" key="2">
    <source>
        <dbReference type="ARBA" id="ARBA00023125"/>
    </source>
</evidence>
<evidence type="ECO:0000256" key="1">
    <source>
        <dbReference type="ARBA" id="ARBA00023015"/>
    </source>
</evidence>
<dbReference type="PANTHER" id="PTHR46796">
    <property type="entry name" value="HTH-TYPE TRANSCRIPTIONAL ACTIVATOR RHAS-RELATED"/>
    <property type="match status" value="1"/>
</dbReference>
<accession>A0A1J7C9Z4</accession>
<evidence type="ECO:0000313" key="7">
    <source>
        <dbReference type="Proteomes" id="UP000243342"/>
    </source>
</evidence>
<dbReference type="Proteomes" id="UP000243342">
    <property type="component" value="Unassembled WGS sequence"/>
</dbReference>
<dbReference type="SUPFAM" id="SSF51215">
    <property type="entry name" value="Regulatory protein AraC"/>
    <property type="match status" value="1"/>
</dbReference>
<dbReference type="InterPro" id="IPR050204">
    <property type="entry name" value="AraC_XylS_family_regulators"/>
</dbReference>
<feature type="region of interest" description="Disordered" evidence="4">
    <location>
        <begin position="277"/>
        <end position="306"/>
    </location>
</feature>
<dbReference type="InterPro" id="IPR018060">
    <property type="entry name" value="HTH_AraC"/>
</dbReference>
<feature type="compositionally biased region" description="Basic and acidic residues" evidence="4">
    <location>
        <begin position="293"/>
        <end position="306"/>
    </location>
</feature>
<feature type="domain" description="HTH araC/xylS-type" evidence="5">
    <location>
        <begin position="182"/>
        <end position="280"/>
    </location>
</feature>
<evidence type="ECO:0000313" key="6">
    <source>
        <dbReference type="EMBL" id="OIV36466.1"/>
    </source>
</evidence>
<reference evidence="6 7" key="1">
    <citation type="submission" date="2016-10" db="EMBL/GenBank/DDBJ databases">
        <title>Genome sequence of Streptomyces gilvigriseus MUSC 26.</title>
        <authorList>
            <person name="Lee L.-H."/>
            <person name="Ser H.-L."/>
        </authorList>
    </citation>
    <scope>NUCLEOTIDE SEQUENCE [LARGE SCALE GENOMIC DNA]</scope>
    <source>
        <strain evidence="6 7">MUSC 26</strain>
    </source>
</reference>
<dbReference type="SUPFAM" id="SSF46689">
    <property type="entry name" value="Homeodomain-like"/>
    <property type="match status" value="2"/>
</dbReference>
<dbReference type="PROSITE" id="PS01124">
    <property type="entry name" value="HTH_ARAC_FAMILY_2"/>
    <property type="match status" value="1"/>
</dbReference>
<dbReference type="InterPro" id="IPR037923">
    <property type="entry name" value="HTH-like"/>
</dbReference>
<keyword evidence="1" id="KW-0805">Transcription regulation</keyword>
<dbReference type="SMART" id="SM00342">
    <property type="entry name" value="HTH_ARAC"/>
    <property type="match status" value="1"/>
</dbReference>
<dbReference type="STRING" id="1428644.BIV57_16215"/>
<dbReference type="Pfam" id="PF02311">
    <property type="entry name" value="AraC_binding"/>
    <property type="match status" value="1"/>
</dbReference>
<dbReference type="PANTHER" id="PTHR46796:SF2">
    <property type="entry name" value="TRANSCRIPTIONAL REGULATORY PROTEIN"/>
    <property type="match status" value="1"/>
</dbReference>
<keyword evidence="2" id="KW-0238">DNA-binding</keyword>